<organism evidence="1 2">
    <name type="scientific">Streptomyces lycii</name>
    <dbReference type="NCBI Taxonomy" id="2654337"/>
    <lineage>
        <taxon>Bacteria</taxon>
        <taxon>Bacillati</taxon>
        <taxon>Actinomycetota</taxon>
        <taxon>Actinomycetes</taxon>
        <taxon>Kitasatosporales</taxon>
        <taxon>Streptomycetaceae</taxon>
        <taxon>Streptomyces</taxon>
    </lineage>
</organism>
<dbReference type="RefSeq" id="WP_156207461.1">
    <property type="nucleotide sequence ID" value="NZ_WHPN01000396.1"/>
</dbReference>
<comment type="caution">
    <text evidence="1">The sequence shown here is derived from an EMBL/GenBank/DDBJ whole genome shotgun (WGS) entry which is preliminary data.</text>
</comment>
<evidence type="ECO:0000313" key="2">
    <source>
        <dbReference type="Proteomes" id="UP000621266"/>
    </source>
</evidence>
<accession>A0ABQ7FF93</accession>
<proteinExistence type="predicted"/>
<reference evidence="1 2" key="1">
    <citation type="submission" date="2019-10" db="EMBL/GenBank/DDBJ databases">
        <title>Streptomyces tenebrisbrunneis sp.nov., an endogenous actinomycete isolated from of Lycium ruthenicum.</title>
        <authorList>
            <person name="Ma L."/>
        </authorList>
    </citation>
    <scope>NUCLEOTIDE SEQUENCE [LARGE SCALE GENOMIC DNA]</scope>
    <source>
        <strain evidence="1 2">TRM 66187</strain>
    </source>
</reference>
<dbReference type="EMBL" id="WHPN01000396">
    <property type="protein sequence ID" value="KAF4405923.1"/>
    <property type="molecule type" value="Genomic_DNA"/>
</dbReference>
<gene>
    <name evidence="1" type="ORF">GCU69_27635</name>
</gene>
<evidence type="ECO:0000313" key="1">
    <source>
        <dbReference type="EMBL" id="KAF4405923.1"/>
    </source>
</evidence>
<sequence length="61" mass="6746">MIVRFAGGPFAGRELETTDAPWEGDWLTTGDADWALYVPVHRDPVTGVVLAEVRGTVPRHR</sequence>
<dbReference type="Proteomes" id="UP000621266">
    <property type="component" value="Unassembled WGS sequence"/>
</dbReference>
<protein>
    <submittedName>
        <fullName evidence="1">Uncharacterized protein</fullName>
    </submittedName>
</protein>
<keyword evidence="2" id="KW-1185">Reference proteome</keyword>
<name>A0ABQ7FF93_9ACTN</name>